<dbReference type="PANTHER" id="PTHR23115">
    <property type="entry name" value="TRANSLATION FACTOR"/>
    <property type="match status" value="1"/>
</dbReference>
<dbReference type="InterPro" id="IPR027417">
    <property type="entry name" value="P-loop_NTPase"/>
</dbReference>
<dbReference type="GO" id="GO:0003924">
    <property type="term" value="F:GTPase activity"/>
    <property type="evidence" value="ECO:0007669"/>
    <property type="project" value="InterPro"/>
</dbReference>
<organism evidence="4 5">
    <name type="scientific">Hibiscus syriacus</name>
    <name type="common">Rose of Sharon</name>
    <dbReference type="NCBI Taxonomy" id="106335"/>
    <lineage>
        <taxon>Eukaryota</taxon>
        <taxon>Viridiplantae</taxon>
        <taxon>Streptophyta</taxon>
        <taxon>Embryophyta</taxon>
        <taxon>Tracheophyta</taxon>
        <taxon>Spermatophyta</taxon>
        <taxon>Magnoliopsida</taxon>
        <taxon>eudicotyledons</taxon>
        <taxon>Gunneridae</taxon>
        <taxon>Pentapetalae</taxon>
        <taxon>rosids</taxon>
        <taxon>malvids</taxon>
        <taxon>Malvales</taxon>
        <taxon>Malvaceae</taxon>
        <taxon>Malvoideae</taxon>
        <taxon>Hibiscus</taxon>
    </lineage>
</organism>
<proteinExistence type="predicted"/>
<dbReference type="EMBL" id="VEPZ02000536">
    <property type="protein sequence ID" value="KAE8723189.1"/>
    <property type="molecule type" value="Genomic_DNA"/>
</dbReference>
<dbReference type="Proteomes" id="UP000436088">
    <property type="component" value="Unassembled WGS sequence"/>
</dbReference>
<reference evidence="4" key="1">
    <citation type="submission" date="2019-09" db="EMBL/GenBank/DDBJ databases">
        <title>Draft genome information of white flower Hibiscus syriacus.</title>
        <authorList>
            <person name="Kim Y.-M."/>
        </authorList>
    </citation>
    <scope>NUCLEOTIDE SEQUENCE [LARGE SCALE GENOMIC DNA]</scope>
    <source>
        <strain evidence="4">YM2019G1</strain>
    </source>
</reference>
<dbReference type="GO" id="GO:0005525">
    <property type="term" value="F:GTP binding"/>
    <property type="evidence" value="ECO:0007669"/>
    <property type="project" value="UniProtKB-KW"/>
</dbReference>
<dbReference type="AlphaFoldDB" id="A0A6A3C825"/>
<evidence type="ECO:0000256" key="1">
    <source>
        <dbReference type="ARBA" id="ARBA00022741"/>
    </source>
</evidence>
<dbReference type="InterPro" id="IPR000795">
    <property type="entry name" value="T_Tr_GTP-bd_dom"/>
</dbReference>
<keyword evidence="2" id="KW-0342">GTP-binding</keyword>
<evidence type="ECO:0000313" key="5">
    <source>
        <dbReference type="Proteomes" id="UP000436088"/>
    </source>
</evidence>
<dbReference type="InterPro" id="IPR050100">
    <property type="entry name" value="TRAFAC_GTPase_members"/>
</dbReference>
<keyword evidence="5" id="KW-1185">Reference proteome</keyword>
<evidence type="ECO:0000259" key="3">
    <source>
        <dbReference type="Pfam" id="PF00009"/>
    </source>
</evidence>
<sequence length="167" mass="19303">MQQPPTSRIDEFDSKLRCTARRQSRMNYNQGKRLSYLLYAFNLVISARKGEFETGYEKGGQTREHVQLAKTLGVAKLLVVVNKMDEHTVNWSKERYDEIESKMTPFLKSSGYNVKKDVQFLPIAGLAGLNMKARIDKSIYPWWNGPCLFEALDRIEVPLRDPKGPFR</sequence>
<dbReference type="SUPFAM" id="SSF52540">
    <property type="entry name" value="P-loop containing nucleoside triphosphate hydrolases"/>
    <property type="match status" value="1"/>
</dbReference>
<gene>
    <name evidence="4" type="ORF">F3Y22_tig00012635pilonHSYRG00002</name>
</gene>
<evidence type="ECO:0000313" key="4">
    <source>
        <dbReference type="EMBL" id="KAE8723189.1"/>
    </source>
</evidence>
<evidence type="ECO:0000256" key="2">
    <source>
        <dbReference type="ARBA" id="ARBA00023134"/>
    </source>
</evidence>
<comment type="caution">
    <text evidence="4">The sequence shown here is derived from an EMBL/GenBank/DDBJ whole genome shotgun (WGS) entry which is preliminary data.</text>
</comment>
<dbReference type="Gene3D" id="3.40.50.300">
    <property type="entry name" value="P-loop containing nucleotide triphosphate hydrolases"/>
    <property type="match status" value="1"/>
</dbReference>
<feature type="domain" description="Tr-type G" evidence="3">
    <location>
        <begin position="43"/>
        <end position="153"/>
    </location>
</feature>
<keyword evidence="1" id="KW-0547">Nucleotide-binding</keyword>
<dbReference type="Pfam" id="PF00009">
    <property type="entry name" value="GTP_EFTU"/>
    <property type="match status" value="1"/>
</dbReference>
<name>A0A6A3C825_HIBSY</name>
<protein>
    <recommendedName>
        <fullName evidence="3">Tr-type G domain-containing protein</fullName>
    </recommendedName>
</protein>
<accession>A0A6A3C825</accession>